<comment type="catalytic activity">
    <reaction evidence="9">
        <text>a 5'-end NAD(+)-phospho-ribonucleoside in mRNA + H2O = a 5'-end phospho-adenosine-phospho-ribonucleoside in mRNA + beta-nicotinamide D-ribonucleotide + 2 H(+)</text>
        <dbReference type="Rhea" id="RHEA:60876"/>
        <dbReference type="Rhea" id="RHEA-COMP:15698"/>
        <dbReference type="Rhea" id="RHEA-COMP:15719"/>
        <dbReference type="ChEBI" id="CHEBI:14649"/>
        <dbReference type="ChEBI" id="CHEBI:15377"/>
        <dbReference type="ChEBI" id="CHEBI:15378"/>
        <dbReference type="ChEBI" id="CHEBI:144029"/>
        <dbReference type="ChEBI" id="CHEBI:144051"/>
    </reaction>
    <physiologicalReaction direction="left-to-right" evidence="9">
        <dbReference type="Rhea" id="RHEA:60877"/>
    </physiologicalReaction>
</comment>
<dbReference type="PANTHER" id="PTHR42904">
    <property type="entry name" value="NUDIX HYDROLASE, NUDC SUBFAMILY"/>
    <property type="match status" value="1"/>
</dbReference>
<keyword evidence="7" id="KW-0460">Magnesium</keyword>
<dbReference type="CDD" id="cd03429">
    <property type="entry name" value="NUDIX_NADH_pyrophosphatase_Nudt13"/>
    <property type="match status" value="1"/>
</dbReference>
<comment type="cofactor">
    <cofactor evidence="2">
        <name>Zn(2+)</name>
        <dbReference type="ChEBI" id="CHEBI:29105"/>
    </cofactor>
</comment>
<dbReference type="PROSITE" id="PS00893">
    <property type="entry name" value="NUDIX_BOX"/>
    <property type="match status" value="1"/>
</dbReference>
<evidence type="ECO:0000256" key="5">
    <source>
        <dbReference type="ARBA" id="ARBA00022723"/>
    </source>
</evidence>
<comment type="cofactor">
    <cofactor evidence="1">
        <name>Mg(2+)</name>
        <dbReference type="ChEBI" id="CHEBI:18420"/>
    </cofactor>
</comment>
<reference evidence="12" key="1">
    <citation type="journal article" date="2019" name="Int. J. Syst. Evol. Microbiol.">
        <title>The Global Catalogue of Microorganisms (GCM) 10K type strain sequencing project: providing services to taxonomists for standard genome sequencing and annotation.</title>
        <authorList>
            <consortium name="The Broad Institute Genomics Platform"/>
            <consortium name="The Broad Institute Genome Sequencing Center for Infectious Disease"/>
            <person name="Wu L."/>
            <person name="Ma J."/>
        </authorList>
    </citation>
    <scope>NUCLEOTIDE SEQUENCE [LARGE SCALE GENOMIC DNA]</scope>
    <source>
        <strain evidence="12">CCM 8951</strain>
    </source>
</reference>
<evidence type="ECO:0000256" key="1">
    <source>
        <dbReference type="ARBA" id="ARBA00001946"/>
    </source>
</evidence>
<protein>
    <recommendedName>
        <fullName evidence="4">NAD(+) diphosphatase</fullName>
        <ecNumber evidence="4">3.6.1.22</ecNumber>
    </recommendedName>
</protein>
<dbReference type="Proteomes" id="UP001597244">
    <property type="component" value="Unassembled WGS sequence"/>
</dbReference>
<dbReference type="PANTHER" id="PTHR42904:SF6">
    <property type="entry name" value="NAD-CAPPED RNA HYDROLASE NUDT12"/>
    <property type="match status" value="1"/>
</dbReference>
<evidence type="ECO:0000256" key="7">
    <source>
        <dbReference type="ARBA" id="ARBA00022842"/>
    </source>
</evidence>
<feature type="domain" description="Nudix hydrolase" evidence="10">
    <location>
        <begin position="36"/>
        <end position="160"/>
    </location>
</feature>
<evidence type="ECO:0000256" key="8">
    <source>
        <dbReference type="ARBA" id="ARBA00023027"/>
    </source>
</evidence>
<comment type="similarity">
    <text evidence="3">Belongs to the Nudix hydrolase family. NudC subfamily.</text>
</comment>
<dbReference type="EC" id="3.6.1.22" evidence="4"/>
<evidence type="ECO:0000313" key="12">
    <source>
        <dbReference type="Proteomes" id="UP001597244"/>
    </source>
</evidence>
<evidence type="ECO:0000256" key="4">
    <source>
        <dbReference type="ARBA" id="ARBA00012381"/>
    </source>
</evidence>
<dbReference type="PROSITE" id="PS51462">
    <property type="entry name" value="NUDIX"/>
    <property type="match status" value="1"/>
</dbReference>
<evidence type="ECO:0000313" key="11">
    <source>
        <dbReference type="EMBL" id="MFD1464770.1"/>
    </source>
</evidence>
<evidence type="ECO:0000256" key="3">
    <source>
        <dbReference type="ARBA" id="ARBA00009595"/>
    </source>
</evidence>
<dbReference type="Gene3D" id="3.90.79.10">
    <property type="entry name" value="Nucleoside Triphosphate Pyrophosphohydrolase"/>
    <property type="match status" value="1"/>
</dbReference>
<dbReference type="InterPro" id="IPR049734">
    <property type="entry name" value="NudC-like_C"/>
</dbReference>
<dbReference type="GO" id="GO:0016787">
    <property type="term" value="F:hydrolase activity"/>
    <property type="evidence" value="ECO:0007669"/>
    <property type="project" value="UniProtKB-KW"/>
</dbReference>
<dbReference type="InterPro" id="IPR015797">
    <property type="entry name" value="NUDIX_hydrolase-like_dom_sf"/>
</dbReference>
<dbReference type="Pfam" id="PF00293">
    <property type="entry name" value="NUDIX"/>
    <property type="match status" value="1"/>
</dbReference>
<evidence type="ECO:0000256" key="9">
    <source>
        <dbReference type="ARBA" id="ARBA00023679"/>
    </source>
</evidence>
<evidence type="ECO:0000259" key="10">
    <source>
        <dbReference type="PROSITE" id="PS51462"/>
    </source>
</evidence>
<keyword evidence="6 11" id="KW-0378">Hydrolase</keyword>
<evidence type="ECO:0000256" key="6">
    <source>
        <dbReference type="ARBA" id="ARBA00022801"/>
    </source>
</evidence>
<keyword evidence="12" id="KW-1185">Reference proteome</keyword>
<sequence>MRYKFCPQCGTKLISKDAGDDGKVPFCASCERLWFPTFSDCVIVLVANEFDEIVLAKMPYLSHQYASLISGYMQPGETAETAAKREVAEELGIVLKGVTYTGTYWFDKTETLIHGFIGKTKKCELRLSKELASAEWIASSDAPQYMFPDSPENAALAVYKKYIYQHTDAQRV</sequence>
<name>A0ABW4DPC1_9LACO</name>
<evidence type="ECO:0000256" key="2">
    <source>
        <dbReference type="ARBA" id="ARBA00001947"/>
    </source>
</evidence>
<dbReference type="InterPro" id="IPR050241">
    <property type="entry name" value="NAD-cap_RNA_hydrolase_NudC"/>
</dbReference>
<dbReference type="RefSeq" id="WP_125577387.1">
    <property type="nucleotide sequence ID" value="NZ_JBHTOF010000018.1"/>
</dbReference>
<dbReference type="EMBL" id="JBHTOF010000018">
    <property type="protein sequence ID" value="MFD1464770.1"/>
    <property type="molecule type" value="Genomic_DNA"/>
</dbReference>
<gene>
    <name evidence="11" type="ORF">ACFQ4L_01510</name>
</gene>
<dbReference type="SUPFAM" id="SSF55811">
    <property type="entry name" value="Nudix"/>
    <property type="match status" value="1"/>
</dbReference>
<dbReference type="InterPro" id="IPR000086">
    <property type="entry name" value="NUDIX_hydrolase_dom"/>
</dbReference>
<proteinExistence type="inferred from homology"/>
<keyword evidence="8" id="KW-0520">NAD</keyword>
<comment type="caution">
    <text evidence="11">The sequence shown here is derived from an EMBL/GenBank/DDBJ whole genome shotgun (WGS) entry which is preliminary data.</text>
</comment>
<dbReference type="InterPro" id="IPR020084">
    <property type="entry name" value="NUDIX_hydrolase_CS"/>
</dbReference>
<organism evidence="11 12">
    <name type="scientific">Lapidilactobacillus mulanensis</name>
    <dbReference type="NCBI Taxonomy" id="2485999"/>
    <lineage>
        <taxon>Bacteria</taxon>
        <taxon>Bacillati</taxon>
        <taxon>Bacillota</taxon>
        <taxon>Bacilli</taxon>
        <taxon>Lactobacillales</taxon>
        <taxon>Lactobacillaceae</taxon>
        <taxon>Lapidilactobacillus</taxon>
    </lineage>
</organism>
<accession>A0ABW4DPC1</accession>
<keyword evidence="5" id="KW-0479">Metal-binding</keyword>